<dbReference type="EMBL" id="MIGX01000009">
    <property type="protein sequence ID" value="PPT92473.1"/>
    <property type="molecule type" value="Genomic_DNA"/>
</dbReference>
<evidence type="ECO:0000313" key="2">
    <source>
        <dbReference type="EMBL" id="PPT92473.1"/>
    </source>
</evidence>
<reference evidence="2 3" key="1">
    <citation type="submission" date="2016-08" db="EMBL/GenBank/DDBJ databases">
        <title>Evolution of the type three secretion system and type three effector repertoires in Xanthomonas.</title>
        <authorList>
            <person name="Merda D."/>
            <person name="Briand M."/>
            <person name="Bosis E."/>
            <person name="Rousseau C."/>
            <person name="Portier P."/>
            <person name="Jacques M.-A."/>
            <person name="Fischer-Le Saux M."/>
        </authorList>
    </citation>
    <scope>NUCLEOTIDE SEQUENCE [LARGE SCALE GENOMIC DNA]</scope>
    <source>
        <strain evidence="2 3">CFBP 4691</strain>
    </source>
</reference>
<gene>
    <name evidence="2" type="ORF">XthCFBP4691_03840</name>
</gene>
<accession>A0A2S6ZJN0</accession>
<name>A0A2S6ZJN0_9XANT</name>
<dbReference type="InterPro" id="IPR000847">
    <property type="entry name" value="LysR_HTH_N"/>
</dbReference>
<dbReference type="Proteomes" id="UP000239898">
    <property type="component" value="Unassembled WGS sequence"/>
</dbReference>
<dbReference type="InterPro" id="IPR036390">
    <property type="entry name" value="WH_DNA-bd_sf"/>
</dbReference>
<dbReference type="PROSITE" id="PS50931">
    <property type="entry name" value="HTH_LYSR"/>
    <property type="match status" value="1"/>
</dbReference>
<comment type="caution">
    <text evidence="2">The sequence shown here is derived from an EMBL/GenBank/DDBJ whole genome shotgun (WGS) entry which is preliminary data.</text>
</comment>
<dbReference type="InterPro" id="IPR036388">
    <property type="entry name" value="WH-like_DNA-bd_sf"/>
</dbReference>
<protein>
    <recommendedName>
        <fullName evidence="1">HTH lysR-type domain-containing protein</fullName>
    </recommendedName>
</protein>
<evidence type="ECO:0000259" key="1">
    <source>
        <dbReference type="PROSITE" id="PS50931"/>
    </source>
</evidence>
<dbReference type="GO" id="GO:0003700">
    <property type="term" value="F:DNA-binding transcription factor activity"/>
    <property type="evidence" value="ECO:0007669"/>
    <property type="project" value="InterPro"/>
</dbReference>
<sequence length="65" mass="7149">MTGPNAHRLIGMPNNDDLPRLDDLSVFLVVLDAGGFRAASKRLGLSPSTVSNRAPSWKRSWARRC</sequence>
<dbReference type="Pfam" id="PF00126">
    <property type="entry name" value="HTH_1"/>
    <property type="match status" value="1"/>
</dbReference>
<keyword evidence="3" id="KW-1185">Reference proteome</keyword>
<dbReference type="SUPFAM" id="SSF46785">
    <property type="entry name" value="Winged helix' DNA-binding domain"/>
    <property type="match status" value="1"/>
</dbReference>
<dbReference type="AlphaFoldDB" id="A0A2S6ZJN0"/>
<organism evidence="2 3">
    <name type="scientific">Xanthomonas theicola</name>
    <dbReference type="NCBI Taxonomy" id="56464"/>
    <lineage>
        <taxon>Bacteria</taxon>
        <taxon>Pseudomonadati</taxon>
        <taxon>Pseudomonadota</taxon>
        <taxon>Gammaproteobacteria</taxon>
        <taxon>Lysobacterales</taxon>
        <taxon>Lysobacteraceae</taxon>
        <taxon>Xanthomonas</taxon>
    </lineage>
</organism>
<evidence type="ECO:0000313" key="3">
    <source>
        <dbReference type="Proteomes" id="UP000239898"/>
    </source>
</evidence>
<feature type="domain" description="HTH lysR-type" evidence="1">
    <location>
        <begin position="19"/>
        <end position="53"/>
    </location>
</feature>
<proteinExistence type="predicted"/>
<dbReference type="Gene3D" id="1.10.10.10">
    <property type="entry name" value="Winged helix-like DNA-binding domain superfamily/Winged helix DNA-binding domain"/>
    <property type="match status" value="1"/>
</dbReference>